<feature type="non-terminal residue" evidence="2">
    <location>
        <position position="171"/>
    </location>
</feature>
<reference evidence="2 3" key="1">
    <citation type="submission" date="2017-12" db="EMBL/GenBank/DDBJ databases">
        <authorList>
            <person name="Pombert J.-F."/>
            <person name="Haag K.L."/>
            <person name="Ebert D."/>
        </authorList>
    </citation>
    <scope>NUCLEOTIDE SEQUENCE [LARGE SCALE GENOMIC DNA]</scope>
    <source>
        <strain evidence="2">FI-OER-3-3</strain>
    </source>
</reference>
<accession>A0A4Q9KUA6</accession>
<feature type="chain" id="PRO_5020612460" evidence="1">
    <location>
        <begin position="17"/>
        <end position="171"/>
    </location>
</feature>
<evidence type="ECO:0000256" key="1">
    <source>
        <dbReference type="SAM" id="SignalP"/>
    </source>
</evidence>
<comment type="caution">
    <text evidence="2">The sequence shown here is derived from an EMBL/GenBank/DDBJ whole genome shotgun (WGS) entry which is preliminary data.</text>
</comment>
<gene>
    <name evidence="2" type="ORF">CWI37_2049p0010</name>
</gene>
<protein>
    <submittedName>
        <fullName evidence="2">Uncharacterized protein</fullName>
    </submittedName>
</protein>
<dbReference type="AlphaFoldDB" id="A0A4Q9KUA6"/>
<proteinExistence type="predicted"/>
<dbReference type="EMBL" id="PITJ01002049">
    <property type="protein sequence ID" value="TBT97840.1"/>
    <property type="molecule type" value="Genomic_DNA"/>
</dbReference>
<organism evidence="2 3">
    <name type="scientific">Hamiltosporidium tvaerminnensis</name>
    <dbReference type="NCBI Taxonomy" id="1176355"/>
    <lineage>
        <taxon>Eukaryota</taxon>
        <taxon>Fungi</taxon>
        <taxon>Fungi incertae sedis</taxon>
        <taxon>Microsporidia</taxon>
        <taxon>Dubosqiidae</taxon>
        <taxon>Hamiltosporidium</taxon>
    </lineage>
</organism>
<sequence length="171" mass="20355">MVIFYWIVFINYMASAARRNSKPTKALNKTTPPKPKTKSRTTYLHDIAIYLKGCNSLPLRIENHKELNSIATLFAQKYVCKIISEENLKEKIIPRLIAKINEYKKDIIFEKDVKKLYFLCFIEINIFLKEQKEELFYKKTDLNTNMFYDKVFEFLKNFTFSNLDDIETNLP</sequence>
<name>A0A4Q9KUA6_9MICR</name>
<feature type="signal peptide" evidence="1">
    <location>
        <begin position="1"/>
        <end position="16"/>
    </location>
</feature>
<evidence type="ECO:0000313" key="2">
    <source>
        <dbReference type="EMBL" id="TBT97840.1"/>
    </source>
</evidence>
<keyword evidence="1" id="KW-0732">Signal</keyword>
<evidence type="ECO:0000313" key="3">
    <source>
        <dbReference type="Proteomes" id="UP000292362"/>
    </source>
</evidence>
<dbReference type="VEuPathDB" id="MicrosporidiaDB:CWI37_2049p0010"/>
<dbReference type="Proteomes" id="UP000292362">
    <property type="component" value="Unassembled WGS sequence"/>
</dbReference>